<keyword evidence="1" id="KW-0472">Membrane</keyword>
<feature type="transmembrane region" description="Helical" evidence="1">
    <location>
        <begin position="33"/>
        <end position="53"/>
    </location>
</feature>
<keyword evidence="1" id="KW-0812">Transmembrane</keyword>
<dbReference type="Proteomes" id="UP001165135">
    <property type="component" value="Unassembled WGS sequence"/>
</dbReference>
<gene>
    <name evidence="2" type="ORF">Airi01_023360</name>
</gene>
<sequence length="475" mass="51203">MTMTEAPPSRPPARLAGVARVVRIRTLPGRIRGFALLAVLAVAAVFTVAAFAVQDARDGLKVIGHDAGPQVVATGDLYYALSDMDAQLAAVLLMGREQNLGAGRAKALQVYDQRRSEAHRALLQGSNLASDDPAEQQTARSILDALGRYEQLAGQALQLDQQQPHAAGPPSDQVRALYRQATDLMKLDVLPKAYNLTLDNGTTVRRTYESKHGAVLDGIAWVVITGLVLIAILVGLQVYLTRRFRRLVNPVLALATLASLVLVVATVGLLTSEASHLSKAKKDGFDSVLSLSRARAISNNADADETRYLLDPEQADTYEQVYLDKSQEIFSVTAGNLHQYYQQVDQRVAAHSGFTGFLGLESQHVTLAGQRAAVDRTLQGYQTVQHDDARLRTLATTAGGRHDAIVLRMGTASRDFATYDQSLVSLTAIHQKAFASAIRDGDDGLSGWSVGLPVAAVVIAILVLVGVRPRLSEFR</sequence>
<evidence type="ECO:0008006" key="4">
    <source>
        <dbReference type="Google" id="ProtNLM"/>
    </source>
</evidence>
<organism evidence="2 3">
    <name type="scientific">Actinoallomurus iriomotensis</name>
    <dbReference type="NCBI Taxonomy" id="478107"/>
    <lineage>
        <taxon>Bacteria</taxon>
        <taxon>Bacillati</taxon>
        <taxon>Actinomycetota</taxon>
        <taxon>Actinomycetes</taxon>
        <taxon>Streptosporangiales</taxon>
        <taxon>Thermomonosporaceae</taxon>
        <taxon>Actinoallomurus</taxon>
    </lineage>
</organism>
<comment type="caution">
    <text evidence="2">The sequence shown here is derived from an EMBL/GenBank/DDBJ whole genome shotgun (WGS) entry which is preliminary data.</text>
</comment>
<dbReference type="EMBL" id="BSTJ01000002">
    <property type="protein sequence ID" value="GLY74069.1"/>
    <property type="molecule type" value="Genomic_DNA"/>
</dbReference>
<accession>A0A9W6REE2</accession>
<evidence type="ECO:0000256" key="1">
    <source>
        <dbReference type="SAM" id="Phobius"/>
    </source>
</evidence>
<reference evidence="2" key="1">
    <citation type="submission" date="2023-03" db="EMBL/GenBank/DDBJ databases">
        <title>Actinoallomurus iriomotensis NBRC 103681.</title>
        <authorList>
            <person name="Ichikawa N."/>
            <person name="Sato H."/>
            <person name="Tonouchi N."/>
        </authorList>
    </citation>
    <scope>NUCLEOTIDE SEQUENCE</scope>
    <source>
        <strain evidence="2">NBRC 103681</strain>
    </source>
</reference>
<feature type="transmembrane region" description="Helical" evidence="1">
    <location>
        <begin position="218"/>
        <end position="240"/>
    </location>
</feature>
<proteinExistence type="predicted"/>
<keyword evidence="1" id="KW-1133">Transmembrane helix</keyword>
<protein>
    <recommendedName>
        <fullName evidence="4">Secreted protein</fullName>
    </recommendedName>
</protein>
<evidence type="ECO:0000313" key="3">
    <source>
        <dbReference type="Proteomes" id="UP001165135"/>
    </source>
</evidence>
<name>A0A9W6REE2_9ACTN</name>
<dbReference type="AlphaFoldDB" id="A0A9W6REE2"/>
<feature type="transmembrane region" description="Helical" evidence="1">
    <location>
        <begin position="247"/>
        <end position="270"/>
    </location>
</feature>
<feature type="transmembrane region" description="Helical" evidence="1">
    <location>
        <begin position="445"/>
        <end position="467"/>
    </location>
</feature>
<evidence type="ECO:0000313" key="2">
    <source>
        <dbReference type="EMBL" id="GLY74069.1"/>
    </source>
</evidence>